<dbReference type="InterPro" id="IPR002822">
    <property type="entry name" value="Ni_insertion"/>
</dbReference>
<comment type="caution">
    <text evidence="4">The sequence shown here is derived from an EMBL/GenBank/DDBJ whole genome shotgun (WGS) entry which is preliminary data.</text>
</comment>
<reference evidence="4 5" key="1">
    <citation type="submission" date="2019-04" db="EMBL/GenBank/DDBJ databases">
        <title>Isachenkonia alkalipeptolytica gen. nov. sp. nov. a new anaerobic, alkiliphilic organothrophic bacterium capable to reduce synthesized ferrihydrite isolated from a soda lake.</title>
        <authorList>
            <person name="Toshchakov S.V."/>
            <person name="Zavarzina D.G."/>
            <person name="Zhilina T.N."/>
            <person name="Kostrikina N.A."/>
            <person name="Kublanov I.V."/>
        </authorList>
    </citation>
    <scope>NUCLEOTIDE SEQUENCE [LARGE SCALE GENOMIC DNA]</scope>
    <source>
        <strain evidence="4 5">Z-1701</strain>
    </source>
</reference>
<organism evidence="4 5">
    <name type="scientific">Isachenkonia alkalipeptolytica</name>
    <dbReference type="NCBI Taxonomy" id="2565777"/>
    <lineage>
        <taxon>Bacteria</taxon>
        <taxon>Bacillati</taxon>
        <taxon>Bacillota</taxon>
        <taxon>Clostridia</taxon>
        <taxon>Eubacteriales</taxon>
        <taxon>Clostridiaceae</taxon>
        <taxon>Isachenkonia</taxon>
    </lineage>
</organism>
<feature type="region of interest" description="Disordered" evidence="3">
    <location>
        <begin position="70"/>
        <end position="91"/>
    </location>
</feature>
<feature type="compositionally biased region" description="Basic residues" evidence="3">
    <location>
        <begin position="73"/>
        <end position="91"/>
    </location>
</feature>
<dbReference type="AlphaFoldDB" id="A0AA43XLB4"/>
<evidence type="ECO:0000256" key="1">
    <source>
        <dbReference type="ARBA" id="ARBA00022596"/>
    </source>
</evidence>
<sequence>MEERILYLDCLSGISGDMTIGALLDLGLDQDAFLSELKKVKVEGYTLQIEKNQKNGITGVDFDVIMEKPGHGHHDHGHHGHGHHGHEHHHRNLKDIEKLIDDSDLEESVKNMSKEMFRHVAKAEGKIHDKPLDQVHFHEVGAIDSIVDIIGVAILIHQLNPDKIISSPLHIGTGFVKCAHGKIPVPAPATLEILKGMPVYSTGIRSELVTPTGAAIVKVLADEFRETPLMEIESIGYGLGTKDLEITNVLRMMVGKKKV</sequence>
<dbReference type="Proteomes" id="UP000449710">
    <property type="component" value="Unassembled WGS sequence"/>
</dbReference>
<keyword evidence="2" id="KW-0456">Lyase</keyword>
<proteinExistence type="predicted"/>
<evidence type="ECO:0000313" key="5">
    <source>
        <dbReference type="Proteomes" id="UP000449710"/>
    </source>
</evidence>
<protein>
    <submittedName>
        <fullName evidence="4">Nickel pincer cofactor biosynthesis protein LarC</fullName>
    </submittedName>
</protein>
<dbReference type="GO" id="GO:0016829">
    <property type="term" value="F:lyase activity"/>
    <property type="evidence" value="ECO:0007669"/>
    <property type="project" value="UniProtKB-KW"/>
</dbReference>
<evidence type="ECO:0000256" key="3">
    <source>
        <dbReference type="SAM" id="MobiDB-lite"/>
    </source>
</evidence>
<name>A0AA43XLB4_9CLOT</name>
<dbReference type="EMBL" id="SUMG01000005">
    <property type="protein sequence ID" value="NBG87980.1"/>
    <property type="molecule type" value="Genomic_DNA"/>
</dbReference>
<dbReference type="NCBIfam" id="TIGR00299">
    <property type="entry name" value="nickel pincer cofactor biosynthesis protein LarC"/>
    <property type="match status" value="1"/>
</dbReference>
<dbReference type="PANTHER" id="PTHR36566">
    <property type="entry name" value="NICKEL INSERTION PROTEIN-RELATED"/>
    <property type="match status" value="1"/>
</dbReference>
<evidence type="ECO:0000256" key="2">
    <source>
        <dbReference type="ARBA" id="ARBA00023239"/>
    </source>
</evidence>
<dbReference type="PANTHER" id="PTHR36566:SF1">
    <property type="entry name" value="PYRIDINIUM-3,5-BISTHIOCARBOXYLIC ACID MONONUCLEOTIDE NICKEL INSERTION PROTEIN"/>
    <property type="match status" value="1"/>
</dbReference>
<keyword evidence="5" id="KW-1185">Reference proteome</keyword>
<evidence type="ECO:0000313" key="4">
    <source>
        <dbReference type="EMBL" id="NBG87980.1"/>
    </source>
</evidence>
<dbReference type="Pfam" id="PF01969">
    <property type="entry name" value="Ni_insertion"/>
    <property type="match status" value="1"/>
</dbReference>
<accession>A0AA43XLB4</accession>
<keyword evidence="1" id="KW-0533">Nickel</keyword>
<gene>
    <name evidence="4" type="primary">larC</name>
    <name evidence="4" type="ORF">ISALK_05650</name>
</gene>